<keyword evidence="2" id="KW-1185">Reference proteome</keyword>
<dbReference type="EMBL" id="SMKL01000008">
    <property type="protein sequence ID" value="TDC53599.1"/>
    <property type="molecule type" value="Genomic_DNA"/>
</dbReference>
<gene>
    <name evidence="1" type="ORF">E1212_05350</name>
</gene>
<protein>
    <recommendedName>
        <fullName evidence="3">Integrase</fullName>
    </recommendedName>
</protein>
<proteinExistence type="predicted"/>
<comment type="caution">
    <text evidence="1">The sequence shown here is derived from an EMBL/GenBank/DDBJ whole genome shotgun (WGS) entry which is preliminary data.</text>
</comment>
<evidence type="ECO:0000313" key="2">
    <source>
        <dbReference type="Proteomes" id="UP000295621"/>
    </source>
</evidence>
<reference evidence="1 2" key="1">
    <citation type="submission" date="2019-02" db="EMBL/GenBank/DDBJ databases">
        <title>Draft genome sequences of novel Actinobacteria.</title>
        <authorList>
            <person name="Sahin N."/>
            <person name="Ay H."/>
            <person name="Saygin H."/>
        </authorList>
    </citation>
    <scope>NUCLEOTIDE SEQUENCE [LARGE SCALE GENOMIC DNA]</scope>
    <source>
        <strain evidence="1 2">KC603</strain>
    </source>
</reference>
<dbReference type="Proteomes" id="UP000295621">
    <property type="component" value="Unassembled WGS sequence"/>
</dbReference>
<dbReference type="OrthoDB" id="5116314at2"/>
<sequence>MLENKPYAQHVSKRMLDFCAAATPWSRRLWRLGALLEIDELIEAAQARHESALSEGSLKYFRQSLAPRVRRDLGLGSEARRGQIITYVNRAFVPKSHDSEALTLLNSESRQAYLANWAGAVAGEDVPPEVVARAATSHLLDQGYSSQFIHKWLTYHIRYRADQLSLSDLFDEAHSLSLRPKVNYQVLVPVDAMPALPAERESCWLSPTETAQWLDEWFPLVQHPRQSGGLLLDIQSRDVYSLQADVKTWLERLSSRFRVGTRERLEFHSQFFMLGEPEPVSYLPGPRRVQVLSLEKTAEIFRLRLAPQIDAALEILEPLDRGPAVPALAGSWAAIESLLVGPGDADNRVVAATRMAQIVGCSYVGSELLALSDAYASSMTDDLARQLRAMRDGKLRASAFETALRNDATLNMPALRHMAALERMKELIADPAKILPRIVQQLEDAFRRLYRQRNLIVHAGRTSSVAMSGTLRTVAPLVGAGIDRIVHASVTEHKDPLMLTATTAVRLAQAQQGASELFAEMLG</sequence>
<accession>A0A4R4RW26</accession>
<dbReference type="AlphaFoldDB" id="A0A4R4RW26"/>
<organism evidence="1 2">
    <name type="scientific">Jiangella ureilytica</name>
    <dbReference type="NCBI Taxonomy" id="2530374"/>
    <lineage>
        <taxon>Bacteria</taxon>
        <taxon>Bacillati</taxon>
        <taxon>Actinomycetota</taxon>
        <taxon>Actinomycetes</taxon>
        <taxon>Jiangellales</taxon>
        <taxon>Jiangellaceae</taxon>
        <taxon>Jiangella</taxon>
    </lineage>
</organism>
<name>A0A4R4RW26_9ACTN</name>
<dbReference type="RefSeq" id="WP_131980091.1">
    <property type="nucleotide sequence ID" value="NZ_SMKL01000008.1"/>
</dbReference>
<evidence type="ECO:0000313" key="1">
    <source>
        <dbReference type="EMBL" id="TDC53599.1"/>
    </source>
</evidence>
<evidence type="ECO:0008006" key="3">
    <source>
        <dbReference type="Google" id="ProtNLM"/>
    </source>
</evidence>